<name>A0A0F9LH20_9ZZZZ</name>
<evidence type="ECO:0000313" key="1">
    <source>
        <dbReference type="EMBL" id="KKM26795.1"/>
    </source>
</evidence>
<proteinExistence type="predicted"/>
<dbReference type="AlphaFoldDB" id="A0A0F9LH20"/>
<gene>
    <name evidence="1" type="ORF">LCGC14_1581190</name>
</gene>
<accession>A0A0F9LH20</accession>
<reference evidence="1" key="1">
    <citation type="journal article" date="2015" name="Nature">
        <title>Complex archaea that bridge the gap between prokaryotes and eukaryotes.</title>
        <authorList>
            <person name="Spang A."/>
            <person name="Saw J.H."/>
            <person name="Jorgensen S.L."/>
            <person name="Zaremba-Niedzwiedzka K."/>
            <person name="Martijn J."/>
            <person name="Lind A.E."/>
            <person name="van Eijk R."/>
            <person name="Schleper C."/>
            <person name="Guy L."/>
            <person name="Ettema T.J."/>
        </authorList>
    </citation>
    <scope>NUCLEOTIDE SEQUENCE</scope>
</reference>
<dbReference type="EMBL" id="LAZR01012448">
    <property type="protein sequence ID" value="KKM26795.1"/>
    <property type="molecule type" value="Genomic_DNA"/>
</dbReference>
<sequence>MNKSFLQSVLSIVILMMTFSAQAQALWGETTLGMTPSEVIKMVEGSYLNEEGDTLETGAKELVQLDDLRVIKELYNVKFYFIDDALTQVTLNLIKQRSFPLTLLVFQSLTDALSSKYGKPLSRKIDSIKRIKTADAYWLSDGTIIDLQVKAVDDDPTSLNITYQLHLDPQQKSSTDLEN</sequence>
<comment type="caution">
    <text evidence="1">The sequence shown here is derived from an EMBL/GenBank/DDBJ whole genome shotgun (WGS) entry which is preliminary data.</text>
</comment>
<organism evidence="1">
    <name type="scientific">marine sediment metagenome</name>
    <dbReference type="NCBI Taxonomy" id="412755"/>
    <lineage>
        <taxon>unclassified sequences</taxon>
        <taxon>metagenomes</taxon>
        <taxon>ecological metagenomes</taxon>
    </lineage>
</organism>
<protein>
    <submittedName>
        <fullName evidence="1">Uncharacterized protein</fullName>
    </submittedName>
</protein>
<feature type="non-terminal residue" evidence="1">
    <location>
        <position position="179"/>
    </location>
</feature>